<feature type="binding site" evidence="6">
    <location>
        <position position="98"/>
    </location>
    <ligand>
        <name>Ca(2+)</name>
        <dbReference type="ChEBI" id="CHEBI:29108"/>
        <label>3</label>
    </ligand>
</feature>
<sequence>MELRLGDYKWKKNDLTYVIESYPSQLLPHEVRQVIRKAFDVWSDVTALKLTEVSRSSDITISFLRGRHNDPWPFDGAGGVLAHATLPPSGLIHFDFDENWFYKRPHEFSR</sequence>
<dbReference type="GO" id="GO:0004222">
    <property type="term" value="F:metalloendopeptidase activity"/>
    <property type="evidence" value="ECO:0007669"/>
    <property type="project" value="InterPro"/>
</dbReference>
<keyword evidence="4" id="KW-0378">Hydrolase</keyword>
<evidence type="ECO:0000256" key="4">
    <source>
        <dbReference type="ARBA" id="ARBA00022801"/>
    </source>
</evidence>
<keyword evidence="5 6" id="KW-0862">Zinc</keyword>
<evidence type="ECO:0000256" key="3">
    <source>
        <dbReference type="ARBA" id="ARBA00022723"/>
    </source>
</evidence>
<proteinExistence type="inferred from homology"/>
<keyword evidence="2" id="KW-0645">Protease</keyword>
<dbReference type="Pfam" id="PF00413">
    <property type="entry name" value="Peptidase_M10"/>
    <property type="match status" value="1"/>
</dbReference>
<dbReference type="InterPro" id="IPR001818">
    <property type="entry name" value="Pept_M10_metallopeptidase"/>
</dbReference>
<evidence type="ECO:0000259" key="7">
    <source>
        <dbReference type="SMART" id="SM00235"/>
    </source>
</evidence>
<name>A0A0N5CTJ8_THECL</name>
<feature type="domain" description="Peptidase metallopeptidase" evidence="7">
    <location>
        <begin position="6"/>
        <end position="109"/>
    </location>
</feature>
<dbReference type="InterPro" id="IPR006026">
    <property type="entry name" value="Peptidase_Metallo"/>
</dbReference>
<dbReference type="PANTHER" id="PTHR10201">
    <property type="entry name" value="MATRIX METALLOPROTEINASE"/>
    <property type="match status" value="1"/>
</dbReference>
<evidence type="ECO:0000313" key="9">
    <source>
        <dbReference type="Proteomes" id="UP000276776"/>
    </source>
</evidence>
<evidence type="ECO:0000313" key="8">
    <source>
        <dbReference type="EMBL" id="VDN00107.1"/>
    </source>
</evidence>
<dbReference type="GO" id="GO:0031012">
    <property type="term" value="C:extracellular matrix"/>
    <property type="evidence" value="ECO:0007669"/>
    <property type="project" value="InterPro"/>
</dbReference>
<dbReference type="AlphaFoldDB" id="A0A0N5CTJ8"/>
<feature type="binding site" evidence="6">
    <location>
        <position position="68"/>
    </location>
    <ligand>
        <name>Zn(2+)</name>
        <dbReference type="ChEBI" id="CHEBI:29105"/>
        <label>1</label>
    </ligand>
</feature>
<dbReference type="SUPFAM" id="SSF55486">
    <property type="entry name" value="Metalloproteases ('zincins'), catalytic domain"/>
    <property type="match status" value="1"/>
</dbReference>
<dbReference type="STRING" id="103827.A0A0N5CTJ8"/>
<comment type="cofactor">
    <cofactor evidence="6">
        <name>Ca(2+)</name>
        <dbReference type="ChEBI" id="CHEBI:29108"/>
    </cofactor>
    <text evidence="6">Can bind about 5 Ca(2+) ions per subunit.</text>
</comment>
<protein>
    <submittedName>
        <fullName evidence="10">ZnMc domain-containing protein</fullName>
    </submittedName>
</protein>
<dbReference type="PRINTS" id="PR00138">
    <property type="entry name" value="MATRIXIN"/>
</dbReference>
<feature type="binding site" evidence="6">
    <location>
        <position position="93"/>
    </location>
    <ligand>
        <name>Zn(2+)</name>
        <dbReference type="ChEBI" id="CHEBI:29105"/>
        <label>1</label>
    </ligand>
</feature>
<dbReference type="PANTHER" id="PTHR10201:SF329">
    <property type="entry name" value="MATRIX METALLOPROTEINASE-C"/>
    <property type="match status" value="1"/>
</dbReference>
<comment type="similarity">
    <text evidence="1">Belongs to the peptidase M10A family.</text>
</comment>
<organism evidence="10">
    <name type="scientific">Thelazia callipaeda</name>
    <name type="common">Oriental eyeworm</name>
    <name type="synonym">Parasitic nematode</name>
    <dbReference type="NCBI Taxonomy" id="103827"/>
    <lineage>
        <taxon>Eukaryota</taxon>
        <taxon>Metazoa</taxon>
        <taxon>Ecdysozoa</taxon>
        <taxon>Nematoda</taxon>
        <taxon>Chromadorea</taxon>
        <taxon>Rhabditida</taxon>
        <taxon>Spirurina</taxon>
        <taxon>Spiruromorpha</taxon>
        <taxon>Thelazioidea</taxon>
        <taxon>Thelaziidae</taxon>
        <taxon>Thelazia</taxon>
    </lineage>
</organism>
<dbReference type="GO" id="GO:0005615">
    <property type="term" value="C:extracellular space"/>
    <property type="evidence" value="ECO:0007669"/>
    <property type="project" value="TreeGrafter"/>
</dbReference>
<comment type="cofactor">
    <cofactor evidence="6">
        <name>Zn(2+)</name>
        <dbReference type="ChEBI" id="CHEBI:29105"/>
    </cofactor>
    <text evidence="6">Binds 2 Zn(2+) ions per subunit.</text>
</comment>
<feature type="binding site" evidence="6">
    <location>
        <position position="75"/>
    </location>
    <ligand>
        <name>Ca(2+)</name>
        <dbReference type="ChEBI" id="CHEBI:29108"/>
        <label>3</label>
    </ligand>
</feature>
<dbReference type="SMART" id="SM00235">
    <property type="entry name" value="ZnMc"/>
    <property type="match status" value="1"/>
</dbReference>
<reference evidence="8 9" key="2">
    <citation type="submission" date="2018-11" db="EMBL/GenBank/DDBJ databases">
        <authorList>
            <consortium name="Pathogen Informatics"/>
        </authorList>
    </citation>
    <scope>NUCLEOTIDE SEQUENCE [LARGE SCALE GENOMIC DNA]</scope>
</reference>
<feature type="binding site" evidence="6">
    <location>
        <position position="58"/>
    </location>
    <ligand>
        <name>Ca(2+)</name>
        <dbReference type="ChEBI" id="CHEBI:29108"/>
        <label>2</label>
    </ligand>
</feature>
<dbReference type="Proteomes" id="UP000276776">
    <property type="component" value="Unassembled WGS sequence"/>
</dbReference>
<reference evidence="10" key="1">
    <citation type="submission" date="2017-02" db="UniProtKB">
        <authorList>
            <consortium name="WormBaseParasite"/>
        </authorList>
    </citation>
    <scope>IDENTIFICATION</scope>
</reference>
<dbReference type="Gene3D" id="3.40.390.10">
    <property type="entry name" value="Collagenase (Catalytic Domain)"/>
    <property type="match status" value="1"/>
</dbReference>
<dbReference type="EMBL" id="UYYF01001755">
    <property type="protein sequence ID" value="VDN00107.1"/>
    <property type="molecule type" value="Genomic_DNA"/>
</dbReference>
<evidence type="ECO:0000256" key="6">
    <source>
        <dbReference type="PIRSR" id="PIRSR621190-2"/>
    </source>
</evidence>
<feature type="binding site" evidence="6">
    <location>
        <position position="98"/>
    </location>
    <ligand>
        <name>Ca(2+)</name>
        <dbReference type="ChEBI" id="CHEBI:29108"/>
        <label>1</label>
    </ligand>
</feature>
<dbReference type="InterPro" id="IPR021190">
    <property type="entry name" value="Pept_M10A"/>
</dbReference>
<feature type="binding site" evidence="6">
    <location>
        <position position="76"/>
    </location>
    <ligand>
        <name>Ca(2+)</name>
        <dbReference type="ChEBI" id="CHEBI:29108"/>
        <label>3</label>
    </ligand>
</feature>
<dbReference type="GO" id="GO:0008270">
    <property type="term" value="F:zinc ion binding"/>
    <property type="evidence" value="ECO:0007669"/>
    <property type="project" value="InterPro"/>
</dbReference>
<dbReference type="GO" id="GO:0006508">
    <property type="term" value="P:proteolysis"/>
    <property type="evidence" value="ECO:0007669"/>
    <property type="project" value="UniProtKB-KW"/>
</dbReference>
<feature type="binding site" evidence="6">
    <location>
        <position position="95"/>
    </location>
    <ligand>
        <name>Ca(2+)</name>
        <dbReference type="ChEBI" id="CHEBI:29108"/>
        <label>3</label>
    </ligand>
</feature>
<feature type="binding site" evidence="6">
    <location>
        <position position="70"/>
    </location>
    <ligand>
        <name>Zn(2+)</name>
        <dbReference type="ChEBI" id="CHEBI:29105"/>
        <label>1</label>
    </ligand>
</feature>
<keyword evidence="6" id="KW-0106">Calcium</keyword>
<evidence type="ECO:0000313" key="10">
    <source>
        <dbReference type="WBParaSite" id="TCLT_0000355801-mRNA-1"/>
    </source>
</evidence>
<dbReference type="OrthoDB" id="406838at2759"/>
<accession>A0A0N5CTJ8</accession>
<dbReference type="GO" id="GO:0030574">
    <property type="term" value="P:collagen catabolic process"/>
    <property type="evidence" value="ECO:0007669"/>
    <property type="project" value="TreeGrafter"/>
</dbReference>
<gene>
    <name evidence="8" type="ORF">TCLT_LOCUS3549</name>
</gene>
<feature type="binding site" evidence="6">
    <location>
        <position position="83"/>
    </location>
    <ligand>
        <name>Zn(2+)</name>
        <dbReference type="ChEBI" id="CHEBI:29105"/>
        <label>1</label>
    </ligand>
</feature>
<dbReference type="GO" id="GO:0030198">
    <property type="term" value="P:extracellular matrix organization"/>
    <property type="evidence" value="ECO:0007669"/>
    <property type="project" value="TreeGrafter"/>
</dbReference>
<keyword evidence="3 6" id="KW-0479">Metal-binding</keyword>
<dbReference type="OMA" id="MCKCETV"/>
<dbReference type="InterPro" id="IPR024079">
    <property type="entry name" value="MetalloPept_cat_dom_sf"/>
</dbReference>
<evidence type="ECO:0000256" key="2">
    <source>
        <dbReference type="ARBA" id="ARBA00022670"/>
    </source>
</evidence>
<evidence type="ECO:0000256" key="5">
    <source>
        <dbReference type="ARBA" id="ARBA00022833"/>
    </source>
</evidence>
<evidence type="ECO:0000256" key="1">
    <source>
        <dbReference type="ARBA" id="ARBA00010370"/>
    </source>
</evidence>
<keyword evidence="9" id="KW-1185">Reference proteome</keyword>
<dbReference type="WBParaSite" id="TCLT_0000355801-mRNA-1">
    <property type="protein sequence ID" value="TCLT_0000355801-mRNA-1"/>
    <property type="gene ID" value="TCLT_0000355801"/>
</dbReference>